<evidence type="ECO:0000256" key="2">
    <source>
        <dbReference type="ARBA" id="ARBA00023295"/>
    </source>
</evidence>
<dbReference type="InterPro" id="IPR013320">
    <property type="entry name" value="ConA-like_dom_sf"/>
</dbReference>
<dbReference type="InterPro" id="IPR044791">
    <property type="entry name" value="Beta-glucanase/XTH"/>
</dbReference>
<dbReference type="Gene3D" id="2.60.120.200">
    <property type="match status" value="2"/>
</dbReference>
<evidence type="ECO:0000313" key="5">
    <source>
        <dbReference type="Proteomes" id="UP000436088"/>
    </source>
</evidence>
<dbReference type="PROSITE" id="PS51762">
    <property type="entry name" value="GH16_2"/>
    <property type="match status" value="1"/>
</dbReference>
<feature type="domain" description="GH16" evidence="3">
    <location>
        <begin position="21"/>
        <end position="222"/>
    </location>
</feature>
<keyword evidence="5" id="KW-1185">Reference proteome</keyword>
<dbReference type="GO" id="GO:0005975">
    <property type="term" value="P:carbohydrate metabolic process"/>
    <property type="evidence" value="ECO:0007669"/>
    <property type="project" value="InterPro"/>
</dbReference>
<dbReference type="AlphaFoldDB" id="A0A6A2X5B5"/>
<dbReference type="EMBL" id="VEPZ02001761">
    <property type="protein sequence ID" value="KAE8657226.1"/>
    <property type="molecule type" value="Genomic_DNA"/>
</dbReference>
<evidence type="ECO:0000259" key="3">
    <source>
        <dbReference type="PROSITE" id="PS51762"/>
    </source>
</evidence>
<evidence type="ECO:0000256" key="1">
    <source>
        <dbReference type="ARBA" id="ARBA00022801"/>
    </source>
</evidence>
<proteinExistence type="predicted"/>
<evidence type="ECO:0000313" key="4">
    <source>
        <dbReference type="EMBL" id="KAE8657226.1"/>
    </source>
</evidence>
<comment type="caution">
    <text evidence="4">The sequence shown here is derived from an EMBL/GenBank/DDBJ whole genome shotgun (WGS) entry which is preliminary data.</text>
</comment>
<keyword evidence="2" id="KW-0326">Glycosidase</keyword>
<protein>
    <submittedName>
        <fullName evidence="4">Xyloglucan endotransglucosylase/hydrolase protein 30</fullName>
    </submittedName>
</protein>
<dbReference type="SUPFAM" id="SSF49899">
    <property type="entry name" value="Concanavalin A-like lectins/glucanases"/>
    <property type="match status" value="1"/>
</dbReference>
<dbReference type="InterPro" id="IPR000757">
    <property type="entry name" value="Beta-glucanase-like"/>
</dbReference>
<keyword evidence="1" id="KW-0378">Hydrolase</keyword>
<organism evidence="4 5">
    <name type="scientific">Hibiscus syriacus</name>
    <name type="common">Rose of Sharon</name>
    <dbReference type="NCBI Taxonomy" id="106335"/>
    <lineage>
        <taxon>Eukaryota</taxon>
        <taxon>Viridiplantae</taxon>
        <taxon>Streptophyta</taxon>
        <taxon>Embryophyta</taxon>
        <taxon>Tracheophyta</taxon>
        <taxon>Spermatophyta</taxon>
        <taxon>Magnoliopsida</taxon>
        <taxon>eudicotyledons</taxon>
        <taxon>Gunneridae</taxon>
        <taxon>Pentapetalae</taxon>
        <taxon>rosids</taxon>
        <taxon>malvids</taxon>
        <taxon>Malvales</taxon>
        <taxon>Malvaceae</taxon>
        <taxon>Malvoideae</taxon>
        <taxon>Hibiscus</taxon>
    </lineage>
</organism>
<gene>
    <name evidence="4" type="ORF">F3Y22_tig00116996pilonHSYRG00224</name>
</gene>
<name>A0A6A2X5B5_HIBSY</name>
<sequence length="256" mass="28756">MRSFFLHNEIKRINGISRQLERWQSRNNSAGFDLTAISFGEGYNPLFGDFNLVRSPDGNSVRLLLDVYSGSGFISSNMYAQGLFSAKIKLPSDDTAGVVVAFYASNGDVFEIEHDELDIEFLGNVQGQPWRFQTNLEVIHSDEMGGDYPSKPMSLYATIWDASSWATGGGKIKVNYDYAPFTAEFRELVLEGCPMDPIQEYPDFTICKDKDAWVKSRSYAFLTPASRHAEVQAALYVLLVLLRCMALPHETSRLCN</sequence>
<dbReference type="GO" id="GO:0004553">
    <property type="term" value="F:hydrolase activity, hydrolyzing O-glycosyl compounds"/>
    <property type="evidence" value="ECO:0007669"/>
    <property type="project" value="InterPro"/>
</dbReference>
<accession>A0A6A2X5B5</accession>
<dbReference type="Pfam" id="PF00722">
    <property type="entry name" value="Glyco_hydro_16"/>
    <property type="match status" value="2"/>
</dbReference>
<reference evidence="4" key="1">
    <citation type="submission" date="2019-09" db="EMBL/GenBank/DDBJ databases">
        <title>Draft genome information of white flower Hibiscus syriacus.</title>
        <authorList>
            <person name="Kim Y.-M."/>
        </authorList>
    </citation>
    <scope>NUCLEOTIDE SEQUENCE [LARGE SCALE GENOMIC DNA]</scope>
    <source>
        <strain evidence="4">YM2019G1</strain>
    </source>
</reference>
<dbReference type="PANTHER" id="PTHR31062">
    <property type="entry name" value="XYLOGLUCAN ENDOTRANSGLUCOSYLASE/HYDROLASE PROTEIN 8-RELATED"/>
    <property type="match status" value="1"/>
</dbReference>
<dbReference type="Proteomes" id="UP000436088">
    <property type="component" value="Unassembled WGS sequence"/>
</dbReference>